<keyword evidence="9" id="KW-0119">Carbohydrate metabolism</keyword>
<dbReference type="GO" id="GO:0005886">
    <property type="term" value="C:plasma membrane"/>
    <property type="evidence" value="ECO:0007669"/>
    <property type="project" value="UniProtKB-SubCell"/>
</dbReference>
<dbReference type="GO" id="GO:0016810">
    <property type="term" value="F:hydrolase activity, acting on carbon-nitrogen (but not peptide) bonds"/>
    <property type="evidence" value="ECO:0007669"/>
    <property type="project" value="InterPro"/>
</dbReference>
<dbReference type="GO" id="GO:0071555">
    <property type="term" value="P:cell wall organization"/>
    <property type="evidence" value="ECO:0007669"/>
    <property type="project" value="UniProtKB-KW"/>
</dbReference>
<keyword evidence="6 12" id="KW-0732">Signal</keyword>
<keyword evidence="4" id="KW-0336">GPI-anchor</keyword>
<evidence type="ECO:0000256" key="12">
    <source>
        <dbReference type="SAM" id="SignalP"/>
    </source>
</evidence>
<keyword evidence="3" id="KW-1003">Cell membrane</keyword>
<feature type="domain" description="NodB homology" evidence="13">
    <location>
        <begin position="43"/>
        <end position="228"/>
    </location>
</feature>
<evidence type="ECO:0000256" key="3">
    <source>
        <dbReference type="ARBA" id="ARBA00022475"/>
    </source>
</evidence>
<evidence type="ECO:0000256" key="1">
    <source>
        <dbReference type="ARBA" id="ARBA00001941"/>
    </source>
</evidence>
<evidence type="ECO:0000256" key="10">
    <source>
        <dbReference type="ARBA" id="ARBA00023288"/>
    </source>
</evidence>
<dbReference type="Gene3D" id="3.20.20.370">
    <property type="entry name" value="Glycoside hydrolase/deacetylase"/>
    <property type="match status" value="1"/>
</dbReference>
<evidence type="ECO:0000313" key="15">
    <source>
        <dbReference type="Proteomes" id="UP000054988"/>
    </source>
</evidence>
<name>A0A0W0FFK4_MONRR</name>
<dbReference type="GO" id="GO:0046872">
    <property type="term" value="F:metal ion binding"/>
    <property type="evidence" value="ECO:0007669"/>
    <property type="project" value="UniProtKB-KW"/>
</dbReference>
<evidence type="ECO:0000256" key="5">
    <source>
        <dbReference type="ARBA" id="ARBA00022723"/>
    </source>
</evidence>
<sequence>MKLITASLFTLVAASTALAAPSLHEERQAPPLATVFTTCKTPNTVAFTFDDGPWIYNDEIVAFLANQSIKATFFFNGDNYDCIYSQDTMNRVKNIYKNGHQVGSHTWAHRHLTTLNATQIDSEMARVDLALQRIIGITPAFMRPPYGEYNNVVRQVSAARGQNMVNWDFDSGDSVGATPSESKADYTRLIQSHPSTIIALNHETEQTTAEDVIRVVIPQLKAAGYNLVTVAECLGMQPYQNVTNPQTPDRTWRC</sequence>
<organism evidence="14 15">
    <name type="scientific">Moniliophthora roreri</name>
    <name type="common">Frosty pod rot fungus</name>
    <name type="synonym">Monilia roreri</name>
    <dbReference type="NCBI Taxonomy" id="221103"/>
    <lineage>
        <taxon>Eukaryota</taxon>
        <taxon>Fungi</taxon>
        <taxon>Dikarya</taxon>
        <taxon>Basidiomycota</taxon>
        <taxon>Agaricomycotina</taxon>
        <taxon>Agaricomycetes</taxon>
        <taxon>Agaricomycetidae</taxon>
        <taxon>Agaricales</taxon>
        <taxon>Marasmiineae</taxon>
        <taxon>Marasmiaceae</taxon>
        <taxon>Moniliophthora</taxon>
    </lineage>
</organism>
<dbReference type="GO" id="GO:0098552">
    <property type="term" value="C:side of membrane"/>
    <property type="evidence" value="ECO:0007669"/>
    <property type="project" value="UniProtKB-KW"/>
</dbReference>
<keyword evidence="8" id="KW-0472">Membrane</keyword>
<evidence type="ECO:0000256" key="6">
    <source>
        <dbReference type="ARBA" id="ARBA00022729"/>
    </source>
</evidence>
<evidence type="ECO:0000256" key="4">
    <source>
        <dbReference type="ARBA" id="ARBA00022622"/>
    </source>
</evidence>
<feature type="chain" id="PRO_5006901739" description="NodB homology domain-containing protein" evidence="12">
    <location>
        <begin position="20"/>
        <end position="254"/>
    </location>
</feature>
<dbReference type="AlphaFoldDB" id="A0A0W0FFK4"/>
<protein>
    <recommendedName>
        <fullName evidence="13">NodB homology domain-containing protein</fullName>
    </recommendedName>
</protein>
<evidence type="ECO:0000256" key="7">
    <source>
        <dbReference type="ARBA" id="ARBA00022801"/>
    </source>
</evidence>
<keyword evidence="5" id="KW-0479">Metal-binding</keyword>
<keyword evidence="11" id="KW-0961">Cell wall biogenesis/degradation</keyword>
<feature type="signal peptide" evidence="12">
    <location>
        <begin position="1"/>
        <end position="19"/>
    </location>
</feature>
<evidence type="ECO:0000259" key="13">
    <source>
        <dbReference type="PROSITE" id="PS51677"/>
    </source>
</evidence>
<dbReference type="InterPro" id="IPR011330">
    <property type="entry name" value="Glyco_hydro/deAcase_b/a-brl"/>
</dbReference>
<dbReference type="CDD" id="cd10951">
    <property type="entry name" value="CE4_ClCDA_like"/>
    <property type="match status" value="1"/>
</dbReference>
<accession>A0A0W0FFK4</accession>
<evidence type="ECO:0000256" key="2">
    <source>
        <dbReference type="ARBA" id="ARBA00004609"/>
    </source>
</evidence>
<comment type="cofactor">
    <cofactor evidence="1">
        <name>Co(2+)</name>
        <dbReference type="ChEBI" id="CHEBI:48828"/>
    </cofactor>
</comment>
<dbReference type="PANTHER" id="PTHR46471:SF2">
    <property type="entry name" value="CHITIN DEACETYLASE-RELATED"/>
    <property type="match status" value="1"/>
</dbReference>
<dbReference type="InterPro" id="IPR002509">
    <property type="entry name" value="NODB_dom"/>
</dbReference>
<comment type="subcellular location">
    <subcellularLocation>
        <location evidence="2">Cell membrane</location>
        <topology evidence="2">Lipid-anchor</topology>
        <topology evidence="2">GPI-anchor</topology>
    </subcellularLocation>
</comment>
<evidence type="ECO:0000313" key="14">
    <source>
        <dbReference type="EMBL" id="KTB35131.1"/>
    </source>
</evidence>
<evidence type="ECO:0000256" key="8">
    <source>
        <dbReference type="ARBA" id="ARBA00023136"/>
    </source>
</evidence>
<evidence type="ECO:0000256" key="11">
    <source>
        <dbReference type="ARBA" id="ARBA00023316"/>
    </source>
</evidence>
<proteinExistence type="predicted"/>
<keyword evidence="4" id="KW-0325">Glycoprotein</keyword>
<keyword evidence="10" id="KW-0449">Lipoprotein</keyword>
<dbReference type="EMBL" id="LATX01002015">
    <property type="protein sequence ID" value="KTB35131.1"/>
    <property type="molecule type" value="Genomic_DNA"/>
</dbReference>
<evidence type="ECO:0000256" key="9">
    <source>
        <dbReference type="ARBA" id="ARBA00023277"/>
    </source>
</evidence>
<dbReference type="SUPFAM" id="SSF88713">
    <property type="entry name" value="Glycoside hydrolase/deacetylase"/>
    <property type="match status" value="1"/>
</dbReference>
<keyword evidence="7" id="KW-0378">Hydrolase</keyword>
<comment type="caution">
    <text evidence="14">The sequence shown here is derived from an EMBL/GenBank/DDBJ whole genome shotgun (WGS) entry which is preliminary data.</text>
</comment>
<dbReference type="PANTHER" id="PTHR46471">
    <property type="entry name" value="CHITIN DEACETYLASE"/>
    <property type="match status" value="1"/>
</dbReference>
<dbReference type="PROSITE" id="PS51677">
    <property type="entry name" value="NODB"/>
    <property type="match status" value="1"/>
</dbReference>
<dbReference type="Proteomes" id="UP000054988">
    <property type="component" value="Unassembled WGS sequence"/>
</dbReference>
<dbReference type="GO" id="GO:0005975">
    <property type="term" value="P:carbohydrate metabolic process"/>
    <property type="evidence" value="ECO:0007669"/>
    <property type="project" value="InterPro"/>
</dbReference>
<dbReference type="Pfam" id="PF01522">
    <property type="entry name" value="Polysacc_deac_1"/>
    <property type="match status" value="1"/>
</dbReference>
<gene>
    <name evidence="14" type="ORF">WG66_12295</name>
</gene>
<reference evidence="14 15" key="1">
    <citation type="submission" date="2015-12" db="EMBL/GenBank/DDBJ databases">
        <title>Draft genome sequence of Moniliophthora roreri, the causal agent of frosty pod rot of cacao.</title>
        <authorList>
            <person name="Aime M.C."/>
            <person name="Diaz-Valderrama J.R."/>
            <person name="Kijpornyongpan T."/>
            <person name="Phillips-Mora W."/>
        </authorList>
    </citation>
    <scope>NUCLEOTIDE SEQUENCE [LARGE SCALE GENOMIC DNA]</scope>
    <source>
        <strain evidence="14 15">MCA 2952</strain>
    </source>
</reference>
<dbReference type="eggNOG" id="ENOG502S2CW">
    <property type="taxonomic scope" value="Eukaryota"/>
</dbReference>